<dbReference type="InterPro" id="IPR050719">
    <property type="entry name" value="Cortactin-Actin_Reg"/>
</dbReference>
<dbReference type="VEuPathDB" id="VectorBase:CSON014029"/>
<keyword evidence="1 2" id="KW-0175">Coiled coil</keyword>
<evidence type="ECO:0000313" key="5">
    <source>
        <dbReference type="EMBL" id="SSX26954.1"/>
    </source>
</evidence>
<dbReference type="PANTHER" id="PTHR23166:SF5">
    <property type="entry name" value="CTTNBP2 N-TERMINAL-LIKE PROTEIN"/>
    <property type="match status" value="1"/>
</dbReference>
<name>A0A336M9D0_CULSO</name>
<accession>A0A336M9D0</accession>
<evidence type="ECO:0000259" key="4">
    <source>
        <dbReference type="Pfam" id="PF09727"/>
    </source>
</evidence>
<feature type="compositionally biased region" description="Low complexity" evidence="3">
    <location>
        <begin position="29"/>
        <end position="41"/>
    </location>
</feature>
<evidence type="ECO:0000256" key="3">
    <source>
        <dbReference type="SAM" id="MobiDB-lite"/>
    </source>
</evidence>
<dbReference type="PANTHER" id="PTHR23166">
    <property type="entry name" value="FILAMIN/GPBP-INTERACTING PROTEIN"/>
    <property type="match status" value="1"/>
</dbReference>
<feature type="region of interest" description="Disordered" evidence="3">
    <location>
        <begin position="1"/>
        <end position="45"/>
    </location>
</feature>
<organism evidence="5">
    <name type="scientific">Culicoides sonorensis</name>
    <name type="common">Biting midge</name>
    <dbReference type="NCBI Taxonomy" id="179676"/>
    <lineage>
        <taxon>Eukaryota</taxon>
        <taxon>Metazoa</taxon>
        <taxon>Ecdysozoa</taxon>
        <taxon>Arthropoda</taxon>
        <taxon>Hexapoda</taxon>
        <taxon>Insecta</taxon>
        <taxon>Pterygota</taxon>
        <taxon>Neoptera</taxon>
        <taxon>Endopterygota</taxon>
        <taxon>Diptera</taxon>
        <taxon>Nematocera</taxon>
        <taxon>Chironomoidea</taxon>
        <taxon>Ceratopogonidae</taxon>
        <taxon>Ceratopogoninae</taxon>
        <taxon>Culicoides</taxon>
        <taxon>Monoculicoides</taxon>
    </lineage>
</organism>
<dbReference type="EMBL" id="UFQT01000750">
    <property type="protein sequence ID" value="SSX26954.1"/>
    <property type="molecule type" value="Genomic_DNA"/>
</dbReference>
<reference evidence="5" key="1">
    <citation type="submission" date="2018-07" db="EMBL/GenBank/DDBJ databases">
        <authorList>
            <person name="Quirk P.G."/>
            <person name="Krulwich T.A."/>
        </authorList>
    </citation>
    <scope>NUCLEOTIDE SEQUENCE</scope>
</reference>
<sequence>MSQNNAANAKTGETKNDEQKAGVPLIPATSSSSNNNKTNNKVPQLEPQKLKLVSDTIKRNPKTELAQSDILELVCYLEGELQARDVVIAALRSESIKGHLLAAAQSHNVSVNDPHAALFRDYVASSGNIASKASSALAAKCELESRNNANERLKFLESMVMQQRQTHLQMCKILRNAESKEKQLVNELDEARRKHEHDTAQGDDITYGLELERTRLKQDLEKEREAKKKVEKDLKKLQEQLEREKTREKQLVFFLLVERKKLVLKYIEERKRSEDYALILTEEKLKCDTLAEGLEEESKKSLRMEAELEKQSLAHQRERDTLLANVAAEQQMNREKDLEIKQLREQLEELKRSGKMTGTGKFISSQAKSLSGATIGDDLVATSNPLVKVVQPTSIAISGPVSGPTTGIAKSVVSSQSLRSANQQISSITSKTGASNQPPQPPLKKSAILSSQNTNVVQNVTNSATIIRGNPPPIPPNKPVVPVKRDSNSRIPFVAVNVNSTATPPTGNVVGAVTATDVSHTPMFSSNITK</sequence>
<gene>
    <name evidence="5" type="primary">CSON014029</name>
</gene>
<feature type="compositionally biased region" description="Polar residues" evidence="3">
    <location>
        <begin position="423"/>
        <end position="437"/>
    </location>
</feature>
<dbReference type="OMA" id="NTHHPPV"/>
<evidence type="ECO:0000256" key="1">
    <source>
        <dbReference type="ARBA" id="ARBA00023054"/>
    </source>
</evidence>
<feature type="region of interest" description="Disordered" evidence="3">
    <location>
        <begin position="423"/>
        <end position="446"/>
    </location>
</feature>
<protein>
    <submittedName>
        <fullName evidence="5">CSON014029 protein</fullName>
    </submittedName>
</protein>
<proteinExistence type="predicted"/>
<feature type="coiled-coil region" evidence="2">
    <location>
        <begin position="146"/>
        <end position="251"/>
    </location>
</feature>
<dbReference type="InterPro" id="IPR019131">
    <property type="entry name" value="Cortactin-binding_p2_N"/>
</dbReference>
<dbReference type="AlphaFoldDB" id="A0A336M9D0"/>
<evidence type="ECO:0000256" key="2">
    <source>
        <dbReference type="SAM" id="Coils"/>
    </source>
</evidence>
<feature type="domain" description="Cortactin-binding protein-2 N-terminal" evidence="4">
    <location>
        <begin position="64"/>
        <end position="261"/>
    </location>
</feature>
<dbReference type="Pfam" id="PF09727">
    <property type="entry name" value="CortBP2"/>
    <property type="match status" value="1"/>
</dbReference>
<feature type="coiled-coil region" evidence="2">
    <location>
        <begin position="291"/>
        <end position="353"/>
    </location>
</feature>